<evidence type="ECO:0000256" key="9">
    <source>
        <dbReference type="SAM" id="MobiDB-lite"/>
    </source>
</evidence>
<dbReference type="PANTHER" id="PTHR21299">
    <property type="entry name" value="CYTIDYLATE KINASE/PANTOATE-BETA-ALANINE LIGASE"/>
    <property type="match status" value="1"/>
</dbReference>
<accession>A0A936TFC8</accession>
<evidence type="ECO:0000256" key="2">
    <source>
        <dbReference type="ARBA" id="ARBA00009256"/>
    </source>
</evidence>
<dbReference type="Gene3D" id="3.30.1300.10">
    <property type="entry name" value="Pantoate-beta-alanine ligase, C-terminal domain"/>
    <property type="match status" value="1"/>
</dbReference>
<feature type="active site" description="Proton donor" evidence="8">
    <location>
        <position position="37"/>
    </location>
</feature>
<dbReference type="PANTHER" id="PTHR21299:SF1">
    <property type="entry name" value="PANTOATE--BETA-ALANINE LIGASE"/>
    <property type="match status" value="1"/>
</dbReference>
<keyword evidence="5 8" id="KW-0547">Nucleotide-binding</keyword>
<evidence type="ECO:0000256" key="6">
    <source>
        <dbReference type="ARBA" id="ARBA00022840"/>
    </source>
</evidence>
<comment type="pathway">
    <text evidence="1 8">Cofactor biosynthesis; (R)-pantothenate biosynthesis; (R)-pantothenate from (R)-pantoate and beta-alanine: step 1/1.</text>
</comment>
<comment type="caution">
    <text evidence="10">The sequence shown here is derived from an EMBL/GenBank/DDBJ whole genome shotgun (WGS) entry which is preliminary data.</text>
</comment>
<feature type="binding site" evidence="8">
    <location>
        <begin position="147"/>
        <end position="150"/>
    </location>
    <ligand>
        <name>ATP</name>
        <dbReference type="ChEBI" id="CHEBI:30616"/>
    </ligand>
</feature>
<feature type="binding site" evidence="8">
    <location>
        <position position="153"/>
    </location>
    <ligand>
        <name>(R)-pantoate</name>
        <dbReference type="ChEBI" id="CHEBI:15980"/>
    </ligand>
</feature>
<name>A0A936TFC8_9ACTN</name>
<dbReference type="GO" id="GO:0005524">
    <property type="term" value="F:ATP binding"/>
    <property type="evidence" value="ECO:0007669"/>
    <property type="project" value="UniProtKB-KW"/>
</dbReference>
<feature type="region of interest" description="Disordered" evidence="9">
    <location>
        <begin position="277"/>
        <end position="311"/>
    </location>
</feature>
<dbReference type="HAMAP" id="MF_00158">
    <property type="entry name" value="PanC"/>
    <property type="match status" value="1"/>
</dbReference>
<evidence type="ECO:0000256" key="8">
    <source>
        <dbReference type="HAMAP-Rule" id="MF_00158"/>
    </source>
</evidence>
<evidence type="ECO:0000256" key="1">
    <source>
        <dbReference type="ARBA" id="ARBA00004990"/>
    </source>
</evidence>
<dbReference type="Gene3D" id="3.40.50.620">
    <property type="entry name" value="HUPs"/>
    <property type="match status" value="1"/>
</dbReference>
<dbReference type="NCBIfam" id="TIGR00018">
    <property type="entry name" value="panC"/>
    <property type="match status" value="1"/>
</dbReference>
<dbReference type="Proteomes" id="UP000727993">
    <property type="component" value="Unassembled WGS sequence"/>
</dbReference>
<proteinExistence type="inferred from homology"/>
<feature type="binding site" evidence="8">
    <location>
        <position position="61"/>
    </location>
    <ligand>
        <name>beta-alanine</name>
        <dbReference type="ChEBI" id="CHEBI:57966"/>
    </ligand>
</feature>
<dbReference type="InterPro" id="IPR003721">
    <property type="entry name" value="Pantoate_ligase"/>
</dbReference>
<dbReference type="GO" id="GO:0015940">
    <property type="term" value="P:pantothenate biosynthetic process"/>
    <property type="evidence" value="ECO:0007669"/>
    <property type="project" value="UniProtKB-UniRule"/>
</dbReference>
<evidence type="ECO:0000256" key="3">
    <source>
        <dbReference type="ARBA" id="ARBA00022598"/>
    </source>
</evidence>
<dbReference type="EMBL" id="JADJZA010000002">
    <property type="protein sequence ID" value="MBK9296445.1"/>
    <property type="molecule type" value="Genomic_DNA"/>
</dbReference>
<dbReference type="InterPro" id="IPR042176">
    <property type="entry name" value="Pantoate_ligase_C"/>
</dbReference>
<feature type="binding site" evidence="8">
    <location>
        <begin position="184"/>
        <end position="187"/>
    </location>
    <ligand>
        <name>ATP</name>
        <dbReference type="ChEBI" id="CHEBI:30616"/>
    </ligand>
</feature>
<evidence type="ECO:0000256" key="7">
    <source>
        <dbReference type="ARBA" id="ARBA00048258"/>
    </source>
</evidence>
<feature type="compositionally biased region" description="Basic and acidic residues" evidence="9">
    <location>
        <begin position="302"/>
        <end position="311"/>
    </location>
</feature>
<keyword evidence="3 8" id="KW-0436">Ligase</keyword>
<sequence length="311" mass="32285">MEVLSTIDQVRARTARARAAGGRVGLVPTMGALHAGHVSLIGAAVADGCDALVTVFVNPLQFAAGEDLDAYPRPIEADLAAAQAAGATWVFVPGDGEMYPQEPLTTVSVAGLGDAMEGASRPTHFAGVATVVTKLFAITGACRAYFGEKDFQQLAIVTRVAADLSLPVDVVGCPIVREPDGLALSSRNVYLTPDERTAAPVLHRALVEAADLIAAGERSVQAVRAHIEARITAEPLAHFDYAEVVDPTTMQPAELALPGVRILAAAQFGIPRLLDNVPTDPAGTSPAIALSTSDPEVSTGDRAPRRGGRDT</sequence>
<comment type="subcellular location">
    <subcellularLocation>
        <location evidence="8">Cytoplasm</location>
    </subcellularLocation>
</comment>
<feature type="binding site" evidence="8">
    <location>
        <begin position="30"/>
        <end position="37"/>
    </location>
    <ligand>
        <name>ATP</name>
        <dbReference type="ChEBI" id="CHEBI:30616"/>
    </ligand>
</feature>
<dbReference type="CDD" id="cd00560">
    <property type="entry name" value="PanC"/>
    <property type="match status" value="1"/>
</dbReference>
<comment type="similarity">
    <text evidence="2 8">Belongs to the pantothenate synthetase family.</text>
</comment>
<comment type="subunit">
    <text evidence="8">Homodimer.</text>
</comment>
<keyword evidence="8" id="KW-0963">Cytoplasm</keyword>
<dbReference type="Pfam" id="PF02569">
    <property type="entry name" value="Pantoate_ligase"/>
    <property type="match status" value="1"/>
</dbReference>
<dbReference type="GO" id="GO:0005829">
    <property type="term" value="C:cytosol"/>
    <property type="evidence" value="ECO:0007669"/>
    <property type="project" value="TreeGrafter"/>
</dbReference>
<dbReference type="InterPro" id="IPR014729">
    <property type="entry name" value="Rossmann-like_a/b/a_fold"/>
</dbReference>
<comment type="catalytic activity">
    <reaction evidence="7 8">
        <text>(R)-pantoate + beta-alanine + ATP = (R)-pantothenate + AMP + diphosphate + H(+)</text>
        <dbReference type="Rhea" id="RHEA:10912"/>
        <dbReference type="ChEBI" id="CHEBI:15378"/>
        <dbReference type="ChEBI" id="CHEBI:15980"/>
        <dbReference type="ChEBI" id="CHEBI:29032"/>
        <dbReference type="ChEBI" id="CHEBI:30616"/>
        <dbReference type="ChEBI" id="CHEBI:33019"/>
        <dbReference type="ChEBI" id="CHEBI:57966"/>
        <dbReference type="ChEBI" id="CHEBI:456215"/>
        <dbReference type="EC" id="6.3.2.1"/>
    </reaction>
</comment>
<organism evidence="10 11">
    <name type="scientific">Candidatus Neomicrothrix subdominans</name>
    <dbReference type="NCBI Taxonomy" id="2954438"/>
    <lineage>
        <taxon>Bacteria</taxon>
        <taxon>Bacillati</taxon>
        <taxon>Actinomycetota</taxon>
        <taxon>Acidimicrobiia</taxon>
        <taxon>Acidimicrobiales</taxon>
        <taxon>Microthrixaceae</taxon>
        <taxon>Candidatus Neomicrothrix</taxon>
    </lineage>
</organism>
<evidence type="ECO:0000313" key="11">
    <source>
        <dbReference type="Proteomes" id="UP000727993"/>
    </source>
</evidence>
<evidence type="ECO:0000256" key="5">
    <source>
        <dbReference type="ARBA" id="ARBA00022741"/>
    </source>
</evidence>
<dbReference type="AlphaFoldDB" id="A0A936TFC8"/>
<keyword evidence="4 8" id="KW-0566">Pantothenate biosynthesis</keyword>
<dbReference type="EC" id="6.3.2.1" evidence="8"/>
<keyword evidence="6 8" id="KW-0067">ATP-binding</keyword>
<evidence type="ECO:0000313" key="10">
    <source>
        <dbReference type="EMBL" id="MBK9296445.1"/>
    </source>
</evidence>
<feature type="binding site" evidence="8">
    <location>
        <position position="61"/>
    </location>
    <ligand>
        <name>(R)-pantoate</name>
        <dbReference type="ChEBI" id="CHEBI:15980"/>
    </ligand>
</feature>
<comment type="function">
    <text evidence="8">Catalyzes the condensation of pantoate with beta-alanine in an ATP-dependent reaction via a pantoyl-adenylate intermediate.</text>
</comment>
<protein>
    <recommendedName>
        <fullName evidence="8">Pantothenate synthetase</fullName>
        <shortName evidence="8">PS</shortName>
        <ecNumber evidence="8">6.3.2.1</ecNumber>
    </recommendedName>
    <alternativeName>
        <fullName evidence="8">Pantoate--beta-alanine ligase</fullName>
    </alternativeName>
    <alternativeName>
        <fullName evidence="8">Pantoate-activating enzyme</fullName>
    </alternativeName>
</protein>
<gene>
    <name evidence="8" type="primary">panC</name>
    <name evidence="10" type="ORF">IPN02_06225</name>
</gene>
<evidence type="ECO:0000256" key="4">
    <source>
        <dbReference type="ARBA" id="ARBA00022655"/>
    </source>
</evidence>
<feature type="binding site" evidence="8">
    <location>
        <position position="176"/>
    </location>
    <ligand>
        <name>ATP</name>
        <dbReference type="ChEBI" id="CHEBI:30616"/>
    </ligand>
</feature>
<dbReference type="SUPFAM" id="SSF52374">
    <property type="entry name" value="Nucleotidylyl transferase"/>
    <property type="match status" value="1"/>
</dbReference>
<dbReference type="GO" id="GO:0004592">
    <property type="term" value="F:pantoate-beta-alanine ligase activity"/>
    <property type="evidence" value="ECO:0007669"/>
    <property type="project" value="UniProtKB-UniRule"/>
</dbReference>
<comment type="miscellaneous">
    <text evidence="8">The reaction proceeds by a bi uni uni bi ping pong mechanism.</text>
</comment>
<reference evidence="10 11" key="1">
    <citation type="submission" date="2020-10" db="EMBL/GenBank/DDBJ databases">
        <title>Connecting structure to function with the recovery of over 1000 high-quality activated sludge metagenome-assembled genomes encoding full-length rRNA genes using long-read sequencing.</title>
        <authorList>
            <person name="Singleton C.M."/>
            <person name="Petriglieri F."/>
            <person name="Kristensen J.M."/>
            <person name="Kirkegaard R.H."/>
            <person name="Michaelsen T.Y."/>
            <person name="Andersen M.H."/>
            <person name="Karst S.M."/>
            <person name="Dueholm M.S."/>
            <person name="Nielsen P.H."/>
            <person name="Albertsen M."/>
        </authorList>
    </citation>
    <scope>NUCLEOTIDE SEQUENCE [LARGE SCALE GENOMIC DNA]</scope>
    <source>
        <strain evidence="10">Lyne_18-Q3-R50-59_MAXAC.006</strain>
    </source>
</reference>